<feature type="transmembrane region" description="Helical" evidence="1">
    <location>
        <begin position="12"/>
        <end position="33"/>
    </location>
</feature>
<comment type="caution">
    <text evidence="2">The sequence shown here is derived from an EMBL/GenBank/DDBJ whole genome shotgun (WGS) entry which is preliminary data.</text>
</comment>
<keyword evidence="1" id="KW-1133">Transmembrane helix</keyword>
<dbReference type="STRING" id="1227492.C482_07049"/>
<dbReference type="OrthoDB" id="383773at2157"/>
<feature type="transmembrane region" description="Helical" evidence="1">
    <location>
        <begin position="120"/>
        <end position="138"/>
    </location>
</feature>
<dbReference type="Proteomes" id="UP000011693">
    <property type="component" value="Unassembled WGS sequence"/>
</dbReference>
<keyword evidence="3" id="KW-1185">Reference proteome</keyword>
<protein>
    <recommendedName>
        <fullName evidence="4">DUF2975 domain-containing protein</fullName>
    </recommendedName>
</protein>
<gene>
    <name evidence="2" type="ORF">C482_07049</name>
</gene>
<sequence length="157" mass="16038">MSVSNRSLLTTTATYVGAVILIGFPVATILAAILSSVAETLGLESLATVPGSIPILVVSLVFGLQLAAEATALQLNGIDALGRGLPRIALMRYLVFAVAATSVLIGAVWAGVVLVRTGPLPQAVFGALAGLAALVVLFRASKAFLDGMSSRGYEQDQ</sequence>
<reference evidence="2 3" key="1">
    <citation type="journal article" date="2014" name="PLoS Genet.">
        <title>Phylogenetically driven sequencing of extremely halophilic archaea reveals strategies for static and dynamic osmo-response.</title>
        <authorList>
            <person name="Becker E.A."/>
            <person name="Seitzer P.M."/>
            <person name="Tritt A."/>
            <person name="Larsen D."/>
            <person name="Krusor M."/>
            <person name="Yao A.I."/>
            <person name="Wu D."/>
            <person name="Madern D."/>
            <person name="Eisen J.A."/>
            <person name="Darling A.E."/>
            <person name="Facciotti M.T."/>
        </authorList>
    </citation>
    <scope>NUCLEOTIDE SEQUENCE [LARGE SCALE GENOMIC DNA]</scope>
    <source>
        <strain evidence="2 3">JCM 10990</strain>
    </source>
</reference>
<dbReference type="AlphaFoldDB" id="M0AT80"/>
<proteinExistence type="predicted"/>
<organism evidence="2 3">
    <name type="scientific">Natrialba chahannaoensis JCM 10990</name>
    <dbReference type="NCBI Taxonomy" id="1227492"/>
    <lineage>
        <taxon>Archaea</taxon>
        <taxon>Methanobacteriati</taxon>
        <taxon>Methanobacteriota</taxon>
        <taxon>Stenosarchaea group</taxon>
        <taxon>Halobacteria</taxon>
        <taxon>Halobacteriales</taxon>
        <taxon>Natrialbaceae</taxon>
        <taxon>Natrialba</taxon>
    </lineage>
</organism>
<dbReference type="PATRIC" id="fig|1227492.4.peg.1369"/>
<keyword evidence="1" id="KW-0472">Membrane</keyword>
<evidence type="ECO:0000313" key="3">
    <source>
        <dbReference type="Proteomes" id="UP000011693"/>
    </source>
</evidence>
<evidence type="ECO:0000256" key="1">
    <source>
        <dbReference type="SAM" id="Phobius"/>
    </source>
</evidence>
<dbReference type="EMBL" id="AOIN01000044">
    <property type="protein sequence ID" value="ELZ01512.1"/>
    <property type="molecule type" value="Genomic_DNA"/>
</dbReference>
<feature type="transmembrane region" description="Helical" evidence="1">
    <location>
        <begin position="93"/>
        <end position="114"/>
    </location>
</feature>
<keyword evidence="1" id="KW-0812">Transmembrane</keyword>
<accession>M0AT80</accession>
<name>M0AT80_9EURY</name>
<evidence type="ECO:0008006" key="4">
    <source>
        <dbReference type="Google" id="ProtNLM"/>
    </source>
</evidence>
<evidence type="ECO:0000313" key="2">
    <source>
        <dbReference type="EMBL" id="ELZ01512.1"/>
    </source>
</evidence>
<feature type="transmembrane region" description="Helical" evidence="1">
    <location>
        <begin position="53"/>
        <end position="73"/>
    </location>
</feature>